<protein>
    <submittedName>
        <fullName evidence="1">Uncharacterized protein</fullName>
    </submittedName>
</protein>
<organism evidence="1">
    <name type="scientific">hydrothermal vent metagenome</name>
    <dbReference type="NCBI Taxonomy" id="652676"/>
    <lineage>
        <taxon>unclassified sequences</taxon>
        <taxon>metagenomes</taxon>
        <taxon>ecological metagenomes</taxon>
    </lineage>
</organism>
<evidence type="ECO:0000313" key="1">
    <source>
        <dbReference type="EMBL" id="VAW12163.1"/>
    </source>
</evidence>
<gene>
    <name evidence="1" type="ORF">MNBD_ALPHA09-168</name>
</gene>
<accession>A0A3B0T7W1</accession>
<proteinExistence type="predicted"/>
<dbReference type="EMBL" id="UOEM01000038">
    <property type="protein sequence ID" value="VAW12163.1"/>
    <property type="molecule type" value="Genomic_DNA"/>
</dbReference>
<sequence length="124" mass="14075">MRITALTISWLFALTLTALSAGDRTIFDDGRECMDSDKLLIVPFEIARTYSAQCKQIKVDEYGQSYLNRARERPSLNAAEARLIARIAFYGRPEMAKEACHILGLKGEQAKIFKEQLKRDTICD</sequence>
<name>A0A3B0T7W1_9ZZZZ</name>
<reference evidence="1" key="1">
    <citation type="submission" date="2018-06" db="EMBL/GenBank/DDBJ databases">
        <authorList>
            <person name="Zhirakovskaya E."/>
        </authorList>
    </citation>
    <scope>NUCLEOTIDE SEQUENCE</scope>
</reference>
<dbReference type="AlphaFoldDB" id="A0A3B0T7W1"/>